<name>A0A100WXX6_MYCFO</name>
<evidence type="ECO:0000313" key="2">
    <source>
        <dbReference type="Proteomes" id="UP000069705"/>
    </source>
</evidence>
<dbReference type="AlphaFoldDB" id="A0A100WXX6"/>
<sequence length="55" mass="5848">MSDLVPNLDALRGQLTGDAASQQDARALADAIAHATTEKDLDDALDAVIATWRQQ</sequence>
<accession>A0A100WXX6</accession>
<dbReference type="Proteomes" id="UP000069705">
    <property type="component" value="Unassembled WGS sequence"/>
</dbReference>
<reference evidence="1 2" key="1">
    <citation type="journal article" date="2016" name="Genome Announc.">
        <title>Draft Genome Sequences of Five Rapidly Growing Mycobacterium Species, M. thermoresistibile, M. fortuitum subsp. acetamidolyticum, M. canariasense, M. brisbanense, and M. novocastrense.</title>
        <authorList>
            <person name="Katahira K."/>
            <person name="Ogura Y."/>
            <person name="Gotoh Y."/>
            <person name="Hayashi T."/>
        </authorList>
    </citation>
    <scope>NUCLEOTIDE SEQUENCE [LARGE SCALE GENOMIC DNA]</scope>
    <source>
        <strain evidence="1 2">JCM6368</strain>
    </source>
</reference>
<reference evidence="2" key="2">
    <citation type="submission" date="2016-02" db="EMBL/GenBank/DDBJ databases">
        <title>Draft genome sequence of five rapidly growing Mycobacterium species.</title>
        <authorList>
            <person name="Katahira K."/>
            <person name="Gotou Y."/>
            <person name="Iida K."/>
            <person name="Ogura Y."/>
            <person name="Hayashi T."/>
        </authorList>
    </citation>
    <scope>NUCLEOTIDE SEQUENCE [LARGE SCALE GENOMIC DNA]</scope>
    <source>
        <strain evidence="2">JCM6368</strain>
    </source>
</reference>
<dbReference type="EMBL" id="BCSZ01000079">
    <property type="protein sequence ID" value="GAT06498.1"/>
    <property type="molecule type" value="Genomic_DNA"/>
</dbReference>
<gene>
    <name evidence="1" type="ORF">RMCFA_6609</name>
</gene>
<proteinExistence type="predicted"/>
<dbReference type="RefSeq" id="WP_165613891.1">
    <property type="nucleotide sequence ID" value="NZ_BCSZ01000079.1"/>
</dbReference>
<organism evidence="1 2">
    <name type="scientific">Mycolicibacterium fortuitum subsp. acetamidolyticum</name>
    <dbReference type="NCBI Taxonomy" id="144550"/>
    <lineage>
        <taxon>Bacteria</taxon>
        <taxon>Bacillati</taxon>
        <taxon>Actinomycetota</taxon>
        <taxon>Actinomycetes</taxon>
        <taxon>Mycobacteriales</taxon>
        <taxon>Mycobacteriaceae</taxon>
        <taxon>Mycolicibacterium</taxon>
    </lineage>
</organism>
<evidence type="ECO:0000313" key="1">
    <source>
        <dbReference type="EMBL" id="GAT06498.1"/>
    </source>
</evidence>
<protein>
    <submittedName>
        <fullName evidence="1">Uncharacterized protein</fullName>
    </submittedName>
</protein>
<comment type="caution">
    <text evidence="1">The sequence shown here is derived from an EMBL/GenBank/DDBJ whole genome shotgun (WGS) entry which is preliminary data.</text>
</comment>